<keyword evidence="4" id="KW-1185">Reference proteome</keyword>
<gene>
    <name evidence="3" type="ORF">ISN26_04575</name>
</gene>
<feature type="non-terminal residue" evidence="3">
    <location>
        <position position="1"/>
    </location>
</feature>
<evidence type="ECO:0000313" key="3">
    <source>
        <dbReference type="EMBL" id="MBF2735345.1"/>
    </source>
</evidence>
<feature type="domain" description="Carbohydrate kinase FGGY C-terminal" evidence="2">
    <location>
        <begin position="158"/>
        <end position="337"/>
    </location>
</feature>
<dbReference type="InterPro" id="IPR043129">
    <property type="entry name" value="ATPase_NBD"/>
</dbReference>
<dbReference type="InterPro" id="IPR049382">
    <property type="entry name" value="FGGY_C_2"/>
</dbReference>
<dbReference type="Pfam" id="PF21546">
    <property type="entry name" value="FGGY_C_2"/>
    <property type="match status" value="1"/>
</dbReference>
<comment type="caution">
    <text evidence="3">The sequence shown here is derived from an EMBL/GenBank/DDBJ whole genome shotgun (WGS) entry which is preliminary data.</text>
</comment>
<name>A0A930UCD6_9GAMM</name>
<dbReference type="GO" id="GO:0016301">
    <property type="term" value="F:kinase activity"/>
    <property type="evidence" value="ECO:0007669"/>
    <property type="project" value="InterPro"/>
</dbReference>
<dbReference type="InterPro" id="IPR018484">
    <property type="entry name" value="FGGY_N"/>
</dbReference>
<sequence length="373" mass="39887">ALPVYDYEDLAADEAEAEYAKLRPPFAETFSPPLPGGLNYGKSLFWQARSFPEEFARARHILSYAQYWSWMLCGVAATECTTIGSHSDLWRPREGRFSSLPARLGWEKLFPPLRRADEVLGTIRPELAQAIGVNPDVRVACGIHDSNASLLPWLGRAQPFSIASTGTWVINFALGASLDALDPARDCASNVSIRNEPVPSSRWMGGREFGLLVGDGDPAASAEDLAAALDREECMVLPNQGGQGGPFQGWPDMPAGDLAGALGERGAAAAAALYCALMLDVTLDLVASAGDVIIEGSFARNELLAALLAALRPGQDVYVSEDQTGTTNGALRLLAPKLPPPAAAKVAPLAAPAPVLAHRERWRARLRELRPSP</sequence>
<reference evidence="3" key="1">
    <citation type="submission" date="2020-10" db="EMBL/GenBank/DDBJ databases">
        <title>An improved Amphimedon queenslandica hologenome assembly reveals how three proteobacterial symbionts can extend the metabolic phenotypic of their marine sponge host.</title>
        <authorList>
            <person name="Degnan B."/>
            <person name="Degnan S."/>
            <person name="Xiang X."/>
        </authorList>
    </citation>
    <scope>NUCLEOTIDE SEQUENCE</scope>
    <source>
        <strain evidence="3">AqS2</strain>
    </source>
</reference>
<proteinExistence type="predicted"/>
<dbReference type="Pfam" id="PF00370">
    <property type="entry name" value="FGGY_N"/>
    <property type="match status" value="1"/>
</dbReference>
<organism evidence="3 4">
    <name type="scientific">Candidatus Amphirhobacter heronislandensis</name>
    <dbReference type="NCBI Taxonomy" id="1732024"/>
    <lineage>
        <taxon>Bacteria</taxon>
        <taxon>Pseudomonadati</taxon>
        <taxon>Pseudomonadota</taxon>
        <taxon>Gammaproteobacteria</taxon>
        <taxon>Candidatus Tethybacterales</taxon>
        <taxon>Candidatus Tethybacteraceae</taxon>
        <taxon>Candidatus Amphirhobacter</taxon>
    </lineage>
</organism>
<evidence type="ECO:0000259" key="1">
    <source>
        <dbReference type="Pfam" id="PF00370"/>
    </source>
</evidence>
<evidence type="ECO:0000259" key="2">
    <source>
        <dbReference type="Pfam" id="PF21546"/>
    </source>
</evidence>
<evidence type="ECO:0000313" key="4">
    <source>
        <dbReference type="Proteomes" id="UP000604381"/>
    </source>
</evidence>
<protein>
    <recommendedName>
        <fullName evidence="5">Carbohydrate kinase</fullName>
    </recommendedName>
</protein>
<dbReference type="AlphaFoldDB" id="A0A930UCD6"/>
<dbReference type="Proteomes" id="UP000604381">
    <property type="component" value="Unassembled WGS sequence"/>
</dbReference>
<dbReference type="SUPFAM" id="SSF53067">
    <property type="entry name" value="Actin-like ATPase domain"/>
    <property type="match status" value="1"/>
</dbReference>
<accession>A0A930UCD6</accession>
<dbReference type="GO" id="GO:0005975">
    <property type="term" value="P:carbohydrate metabolic process"/>
    <property type="evidence" value="ECO:0007669"/>
    <property type="project" value="InterPro"/>
</dbReference>
<dbReference type="Gene3D" id="3.30.420.40">
    <property type="match status" value="2"/>
</dbReference>
<feature type="domain" description="Carbohydrate kinase FGGY N-terminal" evidence="1">
    <location>
        <begin position="43"/>
        <end position="151"/>
    </location>
</feature>
<evidence type="ECO:0008006" key="5">
    <source>
        <dbReference type="Google" id="ProtNLM"/>
    </source>
</evidence>
<dbReference type="EMBL" id="JADHEI010000033">
    <property type="protein sequence ID" value="MBF2735345.1"/>
    <property type="molecule type" value="Genomic_DNA"/>
</dbReference>